<dbReference type="GO" id="GO:0009279">
    <property type="term" value="C:cell outer membrane"/>
    <property type="evidence" value="ECO:0007669"/>
    <property type="project" value="UniProtKB-SubCell"/>
</dbReference>
<evidence type="ECO:0000259" key="8">
    <source>
        <dbReference type="Pfam" id="PF14322"/>
    </source>
</evidence>
<dbReference type="InParanoid" id="A0A1H9KLE1"/>
<gene>
    <name evidence="9" type="ORF">SAMN05444359_12110</name>
</gene>
<dbReference type="PROSITE" id="PS51257">
    <property type="entry name" value="PROKAR_LIPOPROTEIN"/>
    <property type="match status" value="1"/>
</dbReference>
<feature type="signal peptide" evidence="6">
    <location>
        <begin position="1"/>
        <end position="27"/>
    </location>
</feature>
<accession>A0A1H9KLE1</accession>
<dbReference type="InterPro" id="IPR012944">
    <property type="entry name" value="SusD_RagB_dom"/>
</dbReference>
<evidence type="ECO:0000256" key="5">
    <source>
        <dbReference type="ARBA" id="ARBA00023237"/>
    </source>
</evidence>
<dbReference type="CDD" id="cd08977">
    <property type="entry name" value="SusD"/>
    <property type="match status" value="1"/>
</dbReference>
<evidence type="ECO:0000256" key="3">
    <source>
        <dbReference type="ARBA" id="ARBA00022729"/>
    </source>
</evidence>
<proteinExistence type="inferred from homology"/>
<evidence type="ECO:0000256" key="1">
    <source>
        <dbReference type="ARBA" id="ARBA00004442"/>
    </source>
</evidence>
<keyword evidence="4" id="KW-0472">Membrane</keyword>
<sequence>MNRINNYKSLKLLLLLPAMAVLSLAFYGCDLDEDPARSQLAVLPYENLAELELGVTGAYDRMWAALRMTTAWASAWGGDDLTTHRASNKADFREYDKRSVTTGNARTQGTWNGLFSAIRAANTVLENAAETNLPEQAEQDRLVGEAFFIRAYCYHHLIRVFEELPIITSTTPDFEITLATREEVFSQIESDYQSAESMLPVSSNLGATRPNSGSAKAFLARLYMDWAGYPTNDTGKYTEAASMAKQVIDNASSHGFALVPDMATLYTLAGAANTEGVYTLSHCQPCGRGNRKTGKLGLPGDLGGWQESFAEIRFFEDMPENYRKEVTYHTDVPVNAAGNRAVANPADAASILSWTEFKDQQNPIFAKITGPWEDDIFNGFQNSRADYIMRYAEVLLIYAEASGRSSSVTDDAWEALNMVRRRSEGLPVGQADASVDLTSGDIAELAYTEKKWELAGEYQRWYDLVRMQRVDEALSDRNPRVSIGTVFDADGNAVPTPLTEASNPITGSLGTDNYFAPIPPDELEQLPGLMGN</sequence>
<dbReference type="STRING" id="478744.SAMN05444359_12110"/>
<dbReference type="AlphaFoldDB" id="A0A1H9KLE1"/>
<dbReference type="Gene3D" id="1.25.40.390">
    <property type="match status" value="1"/>
</dbReference>
<feature type="domain" description="SusD-like N-terminal" evidence="8">
    <location>
        <begin position="88"/>
        <end position="224"/>
    </location>
</feature>
<dbReference type="Pfam" id="PF14322">
    <property type="entry name" value="SusD-like_3"/>
    <property type="match status" value="1"/>
</dbReference>
<feature type="chain" id="PRO_5011463397" evidence="6">
    <location>
        <begin position="28"/>
        <end position="532"/>
    </location>
</feature>
<evidence type="ECO:0000313" key="10">
    <source>
        <dbReference type="Proteomes" id="UP000199021"/>
    </source>
</evidence>
<evidence type="ECO:0000256" key="4">
    <source>
        <dbReference type="ARBA" id="ARBA00023136"/>
    </source>
</evidence>
<feature type="domain" description="RagB/SusD" evidence="7">
    <location>
        <begin position="374"/>
        <end position="530"/>
    </location>
</feature>
<evidence type="ECO:0000256" key="6">
    <source>
        <dbReference type="SAM" id="SignalP"/>
    </source>
</evidence>
<dbReference type="SUPFAM" id="SSF48452">
    <property type="entry name" value="TPR-like"/>
    <property type="match status" value="1"/>
</dbReference>
<reference evidence="10" key="1">
    <citation type="submission" date="2016-10" db="EMBL/GenBank/DDBJ databases">
        <authorList>
            <person name="Varghese N."/>
            <person name="Submissions S."/>
        </authorList>
    </citation>
    <scope>NUCLEOTIDE SEQUENCE [LARGE SCALE GENOMIC DNA]</scope>
    <source>
        <strain evidence="10">DSM 24740</strain>
    </source>
</reference>
<protein>
    <submittedName>
        <fullName evidence="9">SusD family protein</fullName>
    </submittedName>
</protein>
<dbReference type="Proteomes" id="UP000199021">
    <property type="component" value="Unassembled WGS sequence"/>
</dbReference>
<evidence type="ECO:0000256" key="2">
    <source>
        <dbReference type="ARBA" id="ARBA00006275"/>
    </source>
</evidence>
<dbReference type="EMBL" id="FOFB01000021">
    <property type="protein sequence ID" value="SEQ99735.1"/>
    <property type="molecule type" value="Genomic_DNA"/>
</dbReference>
<evidence type="ECO:0000313" key="9">
    <source>
        <dbReference type="EMBL" id="SEQ99735.1"/>
    </source>
</evidence>
<dbReference type="InterPro" id="IPR011990">
    <property type="entry name" value="TPR-like_helical_dom_sf"/>
</dbReference>
<dbReference type="OrthoDB" id="5694214at2"/>
<dbReference type="InterPro" id="IPR033985">
    <property type="entry name" value="SusD-like_N"/>
</dbReference>
<keyword evidence="5" id="KW-0998">Cell outer membrane</keyword>
<comment type="subcellular location">
    <subcellularLocation>
        <location evidence="1">Cell outer membrane</location>
    </subcellularLocation>
</comment>
<keyword evidence="3 6" id="KW-0732">Signal</keyword>
<organism evidence="9 10">
    <name type="scientific">Neolewinella agarilytica</name>
    <dbReference type="NCBI Taxonomy" id="478744"/>
    <lineage>
        <taxon>Bacteria</taxon>
        <taxon>Pseudomonadati</taxon>
        <taxon>Bacteroidota</taxon>
        <taxon>Saprospiria</taxon>
        <taxon>Saprospirales</taxon>
        <taxon>Lewinellaceae</taxon>
        <taxon>Neolewinella</taxon>
    </lineage>
</organism>
<name>A0A1H9KLE1_9BACT</name>
<keyword evidence="10" id="KW-1185">Reference proteome</keyword>
<dbReference type="Pfam" id="PF07980">
    <property type="entry name" value="SusD_RagB"/>
    <property type="match status" value="1"/>
</dbReference>
<comment type="similarity">
    <text evidence="2">Belongs to the SusD family.</text>
</comment>
<dbReference type="RefSeq" id="WP_090170870.1">
    <property type="nucleotide sequence ID" value="NZ_FOFB01000021.1"/>
</dbReference>
<evidence type="ECO:0000259" key="7">
    <source>
        <dbReference type="Pfam" id="PF07980"/>
    </source>
</evidence>